<dbReference type="AlphaFoldDB" id="A0A3B4UQE1"/>
<dbReference type="InterPro" id="IPR022078">
    <property type="entry name" value="CD99L2"/>
</dbReference>
<feature type="region of interest" description="Disordered" evidence="7">
    <location>
        <begin position="344"/>
        <end position="374"/>
    </location>
</feature>
<sequence>MMSYLWILLLGSLLATSAKAQDDQVPAEEEKAAPDAPAPATEAPEVEGEAKADEGTDHNAEEVPPTVSEPEPTAEPESEGEEPAGEDAEQANPAAGDEEPVTPAAGDEEPVTPAVGDVEQATPAAGDEELVNPAGDDAEEATAAAGEAEEVTPAAVDTEGEAAATTQEPVTDPEEKNPEGELPTADVEEETTSSIDTTPSQSEPEGKATPGSNPAVEDGQEQPTDPVTDAGQTEGNVVPDIRTGVKDLVPTVKVDGDTPEVNSGFNLEDAVDPKEDTQVPPGKSRSIDDKAHVAGAAGDANEPQAQEGSSSSLAGILSTVGVALVGAVTGYFTYQKKKLCFKNRQEADPEAARKADAAEAQSDPQVLSNLLNSS</sequence>
<feature type="compositionally biased region" description="Low complexity" evidence="7">
    <location>
        <begin position="141"/>
        <end position="156"/>
    </location>
</feature>
<feature type="compositionally biased region" description="Polar residues" evidence="7">
    <location>
        <begin position="192"/>
        <end position="203"/>
    </location>
</feature>
<dbReference type="GO" id="GO:0034109">
    <property type="term" value="P:homotypic cell-cell adhesion"/>
    <property type="evidence" value="ECO:0007669"/>
    <property type="project" value="TreeGrafter"/>
</dbReference>
<evidence type="ECO:0000256" key="8">
    <source>
        <dbReference type="SAM" id="Phobius"/>
    </source>
</evidence>
<evidence type="ECO:0000256" key="2">
    <source>
        <dbReference type="ARBA" id="ARBA00008763"/>
    </source>
</evidence>
<proteinExistence type="inferred from homology"/>
<dbReference type="GO" id="GO:0072683">
    <property type="term" value="P:T cell extravasation"/>
    <property type="evidence" value="ECO:0007669"/>
    <property type="project" value="TreeGrafter"/>
</dbReference>
<feature type="compositionally biased region" description="Low complexity" evidence="7">
    <location>
        <begin position="62"/>
        <end position="71"/>
    </location>
</feature>
<dbReference type="OMA" id="AGYFTYQ"/>
<dbReference type="GO" id="GO:2000391">
    <property type="term" value="P:positive regulation of neutrophil extravasation"/>
    <property type="evidence" value="ECO:0007669"/>
    <property type="project" value="TreeGrafter"/>
</dbReference>
<evidence type="ECO:0000256" key="4">
    <source>
        <dbReference type="ARBA" id="ARBA00022729"/>
    </source>
</evidence>
<feature type="compositionally biased region" description="Polar residues" evidence="7">
    <location>
        <begin position="303"/>
        <end position="312"/>
    </location>
</feature>
<keyword evidence="4 9" id="KW-0732">Signal</keyword>
<dbReference type="Proteomes" id="UP000261420">
    <property type="component" value="Unplaced"/>
</dbReference>
<dbReference type="STRING" id="41447.ENSSDUP00000020679"/>
<evidence type="ECO:0000256" key="5">
    <source>
        <dbReference type="ARBA" id="ARBA00022989"/>
    </source>
</evidence>
<keyword evidence="5 8" id="KW-1133">Transmembrane helix</keyword>
<feature type="transmembrane region" description="Helical" evidence="8">
    <location>
        <begin position="313"/>
        <end position="334"/>
    </location>
</feature>
<dbReference type="Pfam" id="PF12301">
    <property type="entry name" value="CD99L2"/>
    <property type="match status" value="1"/>
</dbReference>
<dbReference type="GO" id="GO:0005886">
    <property type="term" value="C:plasma membrane"/>
    <property type="evidence" value="ECO:0007669"/>
    <property type="project" value="TreeGrafter"/>
</dbReference>
<evidence type="ECO:0000256" key="3">
    <source>
        <dbReference type="ARBA" id="ARBA00022692"/>
    </source>
</evidence>
<dbReference type="PANTHER" id="PTHR15076">
    <property type="entry name" value="CD99/MIC2 PROTEIN RELATED"/>
    <property type="match status" value="1"/>
</dbReference>
<dbReference type="PANTHER" id="PTHR15076:SF15">
    <property type="entry name" value="CD99 ANTIGEN"/>
    <property type="match status" value="1"/>
</dbReference>
<evidence type="ECO:0000256" key="6">
    <source>
        <dbReference type="ARBA" id="ARBA00023136"/>
    </source>
</evidence>
<feature type="compositionally biased region" description="Acidic residues" evidence="7">
    <location>
        <begin position="96"/>
        <end position="110"/>
    </location>
</feature>
<feature type="compositionally biased region" description="Basic and acidic residues" evidence="7">
    <location>
        <begin position="48"/>
        <end position="61"/>
    </location>
</feature>
<feature type="region of interest" description="Disordered" evidence="7">
    <location>
        <begin position="18"/>
        <end position="312"/>
    </location>
</feature>
<name>A0A3B4UQE1_SERDU</name>
<feature type="compositionally biased region" description="Basic and acidic residues" evidence="7">
    <location>
        <begin position="344"/>
        <end position="357"/>
    </location>
</feature>
<comment type="subcellular location">
    <subcellularLocation>
        <location evidence="1">Membrane</location>
        <topology evidence="1">Single-pass type I membrane protein</topology>
    </subcellularLocation>
</comment>
<organism evidence="10 11">
    <name type="scientific">Seriola dumerili</name>
    <name type="common">Greater amberjack</name>
    <name type="synonym">Caranx dumerili</name>
    <dbReference type="NCBI Taxonomy" id="41447"/>
    <lineage>
        <taxon>Eukaryota</taxon>
        <taxon>Metazoa</taxon>
        <taxon>Chordata</taxon>
        <taxon>Craniata</taxon>
        <taxon>Vertebrata</taxon>
        <taxon>Euteleostomi</taxon>
        <taxon>Actinopterygii</taxon>
        <taxon>Neopterygii</taxon>
        <taxon>Teleostei</taxon>
        <taxon>Neoteleostei</taxon>
        <taxon>Acanthomorphata</taxon>
        <taxon>Carangaria</taxon>
        <taxon>Carangiformes</taxon>
        <taxon>Carangidae</taxon>
        <taxon>Seriola</taxon>
    </lineage>
</organism>
<reference evidence="10" key="1">
    <citation type="submission" date="2025-08" db="UniProtKB">
        <authorList>
            <consortium name="Ensembl"/>
        </authorList>
    </citation>
    <scope>IDENTIFICATION</scope>
</reference>
<evidence type="ECO:0000256" key="1">
    <source>
        <dbReference type="ARBA" id="ARBA00004479"/>
    </source>
</evidence>
<feature type="compositionally biased region" description="Polar residues" evidence="7">
    <location>
        <begin position="221"/>
        <end position="235"/>
    </location>
</feature>
<feature type="chain" id="PRO_5017383589" evidence="9">
    <location>
        <begin position="21"/>
        <end position="374"/>
    </location>
</feature>
<feature type="signal peptide" evidence="9">
    <location>
        <begin position="1"/>
        <end position="20"/>
    </location>
</feature>
<dbReference type="Ensembl" id="ENSSDUT00000021055.1">
    <property type="protein sequence ID" value="ENSSDUP00000020679.1"/>
    <property type="gene ID" value="ENSSDUG00000015061.1"/>
</dbReference>
<protein>
    <submittedName>
        <fullName evidence="10">Retinitis pigmentosa 1-like 1 protein</fullName>
    </submittedName>
</protein>
<feature type="compositionally biased region" description="Acidic residues" evidence="7">
    <location>
        <begin position="126"/>
        <end position="140"/>
    </location>
</feature>
<keyword evidence="3 8" id="KW-0812">Transmembrane</keyword>
<accession>A0A3B4UQE1</accession>
<evidence type="ECO:0000256" key="9">
    <source>
        <dbReference type="SAM" id="SignalP"/>
    </source>
</evidence>
<feature type="compositionally biased region" description="Low complexity" evidence="7">
    <location>
        <begin position="34"/>
        <end position="43"/>
    </location>
</feature>
<dbReference type="GeneTree" id="ENSGT00940000177459"/>
<keyword evidence="6 8" id="KW-0472">Membrane</keyword>
<feature type="compositionally biased region" description="Acidic residues" evidence="7">
    <location>
        <begin position="72"/>
        <end position="89"/>
    </location>
</feature>
<dbReference type="GeneID" id="111218610"/>
<keyword evidence="11" id="KW-1185">Reference proteome</keyword>
<feature type="compositionally biased region" description="Polar residues" evidence="7">
    <location>
        <begin position="364"/>
        <end position="374"/>
    </location>
</feature>
<dbReference type="RefSeq" id="XP_022596705.1">
    <property type="nucleotide sequence ID" value="XM_022740984.1"/>
</dbReference>
<evidence type="ECO:0000313" key="11">
    <source>
        <dbReference type="Proteomes" id="UP000261420"/>
    </source>
</evidence>
<evidence type="ECO:0000313" key="10">
    <source>
        <dbReference type="Ensembl" id="ENSSDUP00000020679.1"/>
    </source>
</evidence>
<evidence type="ECO:0000256" key="7">
    <source>
        <dbReference type="SAM" id="MobiDB-lite"/>
    </source>
</evidence>
<comment type="similarity">
    <text evidence="2">Belongs to the CD99 family.</text>
</comment>
<reference evidence="10" key="2">
    <citation type="submission" date="2025-09" db="UniProtKB">
        <authorList>
            <consortium name="Ensembl"/>
        </authorList>
    </citation>
    <scope>IDENTIFICATION</scope>
</reference>